<dbReference type="Pfam" id="PF00122">
    <property type="entry name" value="E1-E2_ATPase"/>
    <property type="match status" value="1"/>
</dbReference>
<keyword evidence="14 25" id="KW-1133">Transmembrane helix</keyword>
<evidence type="ECO:0000313" key="30">
    <source>
        <dbReference type="Proteomes" id="UP000611227"/>
    </source>
</evidence>
<dbReference type="InterPro" id="IPR023299">
    <property type="entry name" value="ATPase_P-typ_cyto_dom_N"/>
</dbReference>
<dbReference type="SUPFAM" id="SSF81665">
    <property type="entry name" value="Calcium ATPase, transmembrane domain M"/>
    <property type="match status" value="1"/>
</dbReference>
<feature type="region of interest" description="Disordered" evidence="26">
    <location>
        <begin position="1"/>
        <end position="54"/>
    </location>
</feature>
<dbReference type="InterPro" id="IPR008250">
    <property type="entry name" value="ATPase_P-typ_transduc_dom_A_sf"/>
</dbReference>
<keyword evidence="9 24" id="KW-0479">Metal-binding</keyword>
<dbReference type="InterPro" id="IPR018303">
    <property type="entry name" value="ATPase_P-typ_P_site"/>
</dbReference>
<evidence type="ECO:0000256" key="12">
    <source>
        <dbReference type="ARBA" id="ARBA00022840"/>
    </source>
</evidence>
<dbReference type="AlphaFoldDB" id="A0A852BXD9"/>
<comment type="catalytic activity">
    <reaction evidence="20">
        <text>a 1,2-diacyl-sn-glycero-3-phosphocholine(out) + ATP + H2O = a 1,2-diacyl-sn-glycero-3-phosphocholine(in) + ADP + phosphate + H(+)</text>
        <dbReference type="Rhea" id="RHEA:38583"/>
        <dbReference type="ChEBI" id="CHEBI:15377"/>
        <dbReference type="ChEBI" id="CHEBI:15378"/>
        <dbReference type="ChEBI" id="CHEBI:30616"/>
        <dbReference type="ChEBI" id="CHEBI:43474"/>
        <dbReference type="ChEBI" id="CHEBI:57643"/>
        <dbReference type="ChEBI" id="CHEBI:456216"/>
    </reaction>
    <physiologicalReaction direction="left-to-right" evidence="20">
        <dbReference type="Rhea" id="RHEA:38584"/>
    </physiologicalReaction>
</comment>
<keyword evidence="12 23" id="KW-0067">ATP-binding</keyword>
<keyword evidence="24 25" id="KW-0460">Magnesium</keyword>
<keyword evidence="8 25" id="KW-0812">Transmembrane</keyword>
<evidence type="ECO:0000256" key="23">
    <source>
        <dbReference type="PIRSR" id="PIRSR606539-2"/>
    </source>
</evidence>
<feature type="binding site" evidence="24">
    <location>
        <position position="456"/>
    </location>
    <ligand>
        <name>Mg(2+)</name>
        <dbReference type="ChEBI" id="CHEBI:18420"/>
    </ligand>
</feature>
<dbReference type="GO" id="GO:0005783">
    <property type="term" value="C:endoplasmic reticulum"/>
    <property type="evidence" value="ECO:0007669"/>
    <property type="project" value="UniProtKB-SubCell"/>
</dbReference>
<evidence type="ECO:0000256" key="26">
    <source>
        <dbReference type="SAM" id="MobiDB-lite"/>
    </source>
</evidence>
<feature type="transmembrane region" description="Helical" evidence="25">
    <location>
        <begin position="382"/>
        <end position="406"/>
    </location>
</feature>
<feature type="compositionally biased region" description="Acidic residues" evidence="26">
    <location>
        <begin position="9"/>
        <end position="32"/>
    </location>
</feature>
<reference evidence="29" key="1">
    <citation type="submission" date="2019-09" db="EMBL/GenBank/DDBJ databases">
        <title>Bird 10,000 Genomes (B10K) Project - Family phase.</title>
        <authorList>
            <person name="Zhang G."/>
        </authorList>
    </citation>
    <scope>NUCLEOTIDE SEQUENCE</scope>
    <source>
        <strain evidence="29">B10K-DU-001-30</strain>
        <tissue evidence="29">Muscle</tissue>
    </source>
</reference>
<dbReference type="Pfam" id="PF13246">
    <property type="entry name" value="Cation_ATPase"/>
    <property type="match status" value="1"/>
</dbReference>
<feature type="binding site" evidence="23">
    <location>
        <position position="621"/>
    </location>
    <ligand>
        <name>ATP</name>
        <dbReference type="ChEBI" id="CHEBI:30616"/>
    </ligand>
</feature>
<keyword evidence="7" id="KW-1003">Cell membrane</keyword>
<evidence type="ECO:0000313" key="29">
    <source>
        <dbReference type="EMBL" id="NXP73439.1"/>
    </source>
</evidence>
<dbReference type="EC" id="7.6.2.1" evidence="25"/>
<evidence type="ECO:0000256" key="11">
    <source>
        <dbReference type="ARBA" id="ARBA00022824"/>
    </source>
</evidence>
<evidence type="ECO:0000256" key="24">
    <source>
        <dbReference type="PIRSR" id="PIRSR606539-3"/>
    </source>
</evidence>
<dbReference type="PANTHER" id="PTHR24092">
    <property type="entry name" value="PROBABLE PHOSPHOLIPID-TRANSPORTING ATPASE"/>
    <property type="match status" value="1"/>
</dbReference>
<dbReference type="SUPFAM" id="SSF81653">
    <property type="entry name" value="Calcium ATPase, transduction domain A"/>
    <property type="match status" value="1"/>
</dbReference>
<dbReference type="GO" id="GO:0000287">
    <property type="term" value="F:magnesium ion binding"/>
    <property type="evidence" value="ECO:0007669"/>
    <property type="project" value="UniProtKB-UniRule"/>
</dbReference>
<evidence type="ECO:0000256" key="8">
    <source>
        <dbReference type="ARBA" id="ARBA00022692"/>
    </source>
</evidence>
<comment type="caution">
    <text evidence="29">The sequence shown here is derived from an EMBL/GenBank/DDBJ whole genome shotgun (WGS) entry which is preliminary data.</text>
</comment>
<evidence type="ECO:0000259" key="27">
    <source>
        <dbReference type="Pfam" id="PF00122"/>
    </source>
</evidence>
<feature type="binding site" evidence="23">
    <location>
        <position position="557"/>
    </location>
    <ligand>
        <name>ATP</name>
        <dbReference type="ChEBI" id="CHEBI:30616"/>
    </ligand>
</feature>
<dbReference type="PANTHER" id="PTHR24092:SF48">
    <property type="entry name" value="PHOSPHOLIPID-TRANSPORTING ATPASE IC"/>
    <property type="match status" value="1"/>
</dbReference>
<evidence type="ECO:0000256" key="7">
    <source>
        <dbReference type="ARBA" id="ARBA00022475"/>
    </source>
</evidence>
<dbReference type="PROSITE" id="PS00154">
    <property type="entry name" value="ATPASE_E1_E2"/>
    <property type="match status" value="1"/>
</dbReference>
<comment type="similarity">
    <text evidence="25">Belongs to the cation transport ATPase (P-type) (TC 3.A.3) family. Type IV subfamily.</text>
</comment>
<comment type="catalytic activity">
    <reaction evidence="19">
        <text>a 1,2-diacyl-sn-glycero-3-phospho-L-serine(out) + ATP + H2O = a 1,2-diacyl-sn-glycero-3-phospho-L-serine(in) + ADP + phosphate + H(+)</text>
        <dbReference type="Rhea" id="RHEA:38567"/>
        <dbReference type="ChEBI" id="CHEBI:15377"/>
        <dbReference type="ChEBI" id="CHEBI:15378"/>
        <dbReference type="ChEBI" id="CHEBI:30616"/>
        <dbReference type="ChEBI" id="CHEBI:43474"/>
        <dbReference type="ChEBI" id="CHEBI:57262"/>
        <dbReference type="ChEBI" id="CHEBI:456216"/>
    </reaction>
    <physiologicalReaction direction="left-to-right" evidence="19">
        <dbReference type="Rhea" id="RHEA:38568"/>
    </physiologicalReaction>
</comment>
<evidence type="ECO:0000256" key="21">
    <source>
        <dbReference type="ARBA" id="ARBA00062467"/>
    </source>
</evidence>
<feature type="binding site" evidence="23">
    <location>
        <position position="454"/>
    </location>
    <ligand>
        <name>ATP</name>
        <dbReference type="ChEBI" id="CHEBI:30616"/>
    </ligand>
</feature>
<dbReference type="GO" id="GO:0045332">
    <property type="term" value="P:phospholipid translocation"/>
    <property type="evidence" value="ECO:0007669"/>
    <property type="project" value="TreeGrafter"/>
</dbReference>
<dbReference type="InterPro" id="IPR006539">
    <property type="entry name" value="P-type_ATPase_IV"/>
</dbReference>
<gene>
    <name evidence="29" type="primary">Atp8b1</name>
    <name evidence="29" type="ORF">RAMSUL_R09549</name>
</gene>
<feature type="binding site" evidence="23">
    <location>
        <position position="598"/>
    </location>
    <ligand>
        <name>ATP</name>
        <dbReference type="ChEBI" id="CHEBI:30616"/>
    </ligand>
</feature>
<evidence type="ECO:0000256" key="22">
    <source>
        <dbReference type="PIRSR" id="PIRSR606539-1"/>
    </source>
</evidence>
<evidence type="ECO:0000259" key="28">
    <source>
        <dbReference type="Pfam" id="PF16209"/>
    </source>
</evidence>
<keyword evidence="15" id="KW-0333">Golgi apparatus</keyword>
<feature type="transmembrane region" description="Helical" evidence="25">
    <location>
        <begin position="339"/>
        <end position="362"/>
    </location>
</feature>
<evidence type="ECO:0000256" key="5">
    <source>
        <dbReference type="ARBA" id="ARBA00004555"/>
    </source>
</evidence>
<dbReference type="GO" id="GO:0005524">
    <property type="term" value="F:ATP binding"/>
    <property type="evidence" value="ECO:0007669"/>
    <property type="project" value="UniProtKB-UniRule"/>
</dbReference>
<name>A0A852BXD9_9PICI</name>
<comment type="subunit">
    <text evidence="21">Component of a P4-ATPase flippase complex which consists of a catalytic alpha subunit ATP8B1 and an accessory beta subunit TMEM30A. The flippase ATP8B1:TMEM30A complex can form an intermediate phosphoenzyme in vitro. Also interacts with beta subunit TMEM30B.</text>
</comment>
<feature type="non-terminal residue" evidence="29">
    <location>
        <position position="1"/>
    </location>
</feature>
<evidence type="ECO:0000256" key="9">
    <source>
        <dbReference type="ARBA" id="ARBA00022723"/>
    </source>
</evidence>
<dbReference type="Proteomes" id="UP000611227">
    <property type="component" value="Unassembled WGS sequence"/>
</dbReference>
<dbReference type="GO" id="GO:0042995">
    <property type="term" value="C:cell projection"/>
    <property type="evidence" value="ECO:0007669"/>
    <property type="project" value="UniProtKB-SubCell"/>
</dbReference>
<evidence type="ECO:0000256" key="15">
    <source>
        <dbReference type="ARBA" id="ARBA00023034"/>
    </source>
</evidence>
<evidence type="ECO:0000256" key="3">
    <source>
        <dbReference type="ARBA" id="ARBA00004240"/>
    </source>
</evidence>
<evidence type="ECO:0000256" key="13">
    <source>
        <dbReference type="ARBA" id="ARBA00022967"/>
    </source>
</evidence>
<evidence type="ECO:0000256" key="6">
    <source>
        <dbReference type="ARBA" id="ARBA00004651"/>
    </source>
</evidence>
<evidence type="ECO:0000256" key="16">
    <source>
        <dbReference type="ARBA" id="ARBA00023136"/>
    </source>
</evidence>
<dbReference type="GO" id="GO:0140327">
    <property type="term" value="F:flippase activity"/>
    <property type="evidence" value="ECO:0007669"/>
    <property type="project" value="UniProtKB-ARBA"/>
</dbReference>
<keyword evidence="17" id="KW-0966">Cell projection</keyword>
<comment type="caution">
    <text evidence="25">Lacks conserved residue(s) required for the propagation of feature annotation.</text>
</comment>
<dbReference type="EMBL" id="WBNM01013087">
    <property type="protein sequence ID" value="NXP73439.1"/>
    <property type="molecule type" value="Genomic_DNA"/>
</dbReference>
<protein>
    <recommendedName>
        <fullName evidence="25">Phospholipid-transporting ATPase</fullName>
        <ecNumber evidence="25">7.6.2.1</ecNumber>
    </recommendedName>
</protein>
<dbReference type="GO" id="GO:0016324">
    <property type="term" value="C:apical plasma membrane"/>
    <property type="evidence" value="ECO:0007669"/>
    <property type="project" value="UniProtKB-SubCell"/>
</dbReference>
<comment type="cofactor">
    <cofactor evidence="1 24">
        <name>Mg(2+)</name>
        <dbReference type="ChEBI" id="CHEBI:18420"/>
    </cofactor>
</comment>
<feature type="active site" description="4-aspartylphosphate intermediate" evidence="22">
    <location>
        <position position="454"/>
    </location>
</feature>
<keyword evidence="10 23" id="KW-0547">Nucleotide-binding</keyword>
<dbReference type="SUPFAM" id="SSF81660">
    <property type="entry name" value="Metal cation-transporting ATPase, ATP-binding domain N"/>
    <property type="match status" value="1"/>
</dbReference>
<dbReference type="GO" id="GO:0005548">
    <property type="term" value="F:phospholipid transporter activity"/>
    <property type="evidence" value="ECO:0007669"/>
    <property type="project" value="UniProtKB-ARBA"/>
</dbReference>
<evidence type="ECO:0000256" key="19">
    <source>
        <dbReference type="ARBA" id="ARBA00051303"/>
    </source>
</evidence>
<feature type="binding site" evidence="23">
    <location>
        <position position="455"/>
    </location>
    <ligand>
        <name>ATP</name>
        <dbReference type="ChEBI" id="CHEBI:30616"/>
    </ligand>
</feature>
<feature type="binding site" evidence="23">
    <location>
        <position position="654"/>
    </location>
    <ligand>
        <name>ATP</name>
        <dbReference type="ChEBI" id="CHEBI:30616"/>
    </ligand>
</feature>
<feature type="domain" description="P-type ATPase A" evidence="27">
    <location>
        <begin position="174"/>
        <end position="238"/>
    </location>
</feature>
<keyword evidence="13 25" id="KW-1278">Translocase</keyword>
<proteinExistence type="inferred from homology"/>
<evidence type="ECO:0000256" key="20">
    <source>
        <dbReference type="ARBA" id="ARBA00052223"/>
    </source>
</evidence>
<comment type="subcellular location">
    <subcellularLocation>
        <location evidence="2">Apical cell membrane</location>
    </subcellularLocation>
    <subcellularLocation>
        <location evidence="6">Cell membrane</location>
        <topology evidence="6">Multi-pass membrane protein</topology>
    </subcellularLocation>
    <subcellularLocation>
        <location evidence="4">Cell projection</location>
    </subcellularLocation>
    <subcellularLocation>
        <location evidence="3">Endoplasmic reticulum</location>
    </subcellularLocation>
    <subcellularLocation>
        <location evidence="5">Golgi apparatus</location>
    </subcellularLocation>
    <subcellularLocation>
        <location evidence="25">Membrane</location>
        <topology evidence="25">Multi-pass membrane protein</topology>
    </subcellularLocation>
</comment>
<feature type="binding site" evidence="23">
    <location>
        <position position="456"/>
    </location>
    <ligand>
        <name>ATP</name>
        <dbReference type="ChEBI" id="CHEBI:30616"/>
    </ligand>
</feature>
<dbReference type="Gene3D" id="2.70.150.10">
    <property type="entry name" value="Calcium-transporting ATPase, cytoplasmic transduction domain A"/>
    <property type="match status" value="1"/>
</dbReference>
<evidence type="ECO:0000256" key="14">
    <source>
        <dbReference type="ARBA" id="ARBA00022989"/>
    </source>
</evidence>
<feature type="domain" description="P-type ATPase N-terminal" evidence="28">
    <location>
        <begin position="89"/>
        <end position="145"/>
    </location>
</feature>
<keyword evidence="16 25" id="KW-0472">Membrane</keyword>
<comment type="catalytic activity">
    <reaction evidence="18 25">
        <text>ATP + H2O + phospholipidSide 1 = ADP + phosphate + phospholipidSide 2.</text>
        <dbReference type="EC" id="7.6.2.1"/>
    </reaction>
</comment>
<keyword evidence="11" id="KW-0256">Endoplasmic reticulum</keyword>
<organism evidence="29 30">
    <name type="scientific">Ramphastos sulfuratus</name>
    <dbReference type="NCBI Taxonomy" id="322582"/>
    <lineage>
        <taxon>Eukaryota</taxon>
        <taxon>Metazoa</taxon>
        <taxon>Chordata</taxon>
        <taxon>Craniata</taxon>
        <taxon>Vertebrata</taxon>
        <taxon>Euteleostomi</taxon>
        <taxon>Archelosauria</taxon>
        <taxon>Archosauria</taxon>
        <taxon>Dinosauria</taxon>
        <taxon>Saurischia</taxon>
        <taxon>Theropoda</taxon>
        <taxon>Coelurosauria</taxon>
        <taxon>Aves</taxon>
        <taxon>Neognathae</taxon>
        <taxon>Neoaves</taxon>
        <taxon>Telluraves</taxon>
        <taxon>Coraciimorphae</taxon>
        <taxon>Piciformes</taxon>
        <taxon>Ramphastidae</taxon>
        <taxon>Ramphastos</taxon>
    </lineage>
</organism>
<dbReference type="Pfam" id="PF16209">
    <property type="entry name" value="PhoLip_ATPase_N"/>
    <property type="match status" value="1"/>
</dbReference>
<accession>A0A852BXD9</accession>
<feature type="non-terminal residue" evidence="29">
    <location>
        <position position="705"/>
    </location>
</feature>
<feature type="binding site" evidence="24">
    <location>
        <position position="454"/>
    </location>
    <ligand>
        <name>Mg(2+)</name>
        <dbReference type="ChEBI" id="CHEBI:18420"/>
    </ligand>
</feature>
<evidence type="ECO:0000256" key="4">
    <source>
        <dbReference type="ARBA" id="ARBA00004316"/>
    </source>
</evidence>
<dbReference type="InterPro" id="IPR023298">
    <property type="entry name" value="ATPase_P-typ_TM_dom_sf"/>
</dbReference>
<evidence type="ECO:0000256" key="25">
    <source>
        <dbReference type="RuleBase" id="RU362033"/>
    </source>
</evidence>
<dbReference type="FunFam" id="3.40.50.1000:FF:000001">
    <property type="entry name" value="Phospholipid-transporting ATPase IC"/>
    <property type="match status" value="1"/>
</dbReference>
<dbReference type="GO" id="GO:0007030">
    <property type="term" value="P:Golgi organization"/>
    <property type="evidence" value="ECO:0007669"/>
    <property type="project" value="TreeGrafter"/>
</dbReference>
<feature type="transmembrane region" description="Helical" evidence="25">
    <location>
        <begin position="139"/>
        <end position="161"/>
    </location>
</feature>
<dbReference type="GO" id="GO:0005802">
    <property type="term" value="C:trans-Golgi network"/>
    <property type="evidence" value="ECO:0007669"/>
    <property type="project" value="TreeGrafter"/>
</dbReference>
<sequence length="705" mass="80207">MSSERDSETTLDEDWQPNDEEVPYSDEETEEELGSRQPAGELAPRPANGHARHGCRAPPRGCSWQVKANDGHFHLQPQCQRRAFLCLSRSKYAGNAIQTYKYNLITFLPLNLWEQFKRAANFYFLVLLILQSIPQISTLAWYTTLVPLLLVLGITALKDLLDDIARHRMDREVNNRSCEVIRDGRFKGSKWQDVRVGDIIRLRKNSFVPADVLLLSSSEPNSLCYVETAELDGETNLKFKMALEVTHRHLQEEAAMAAFDGLVECEEPNNRLDKFTGTLAWRHRSYPLDANKVLLRGCRIRNTEFCHGMVIYAGADTKVMRNSGRTRFKRTKIDSLMNYMVYTIFVVLLLLSAGLALGHTYWQQQVGNASWHLSDGQDCSPAYCGFLTFWGYLIVLNTMVPISLYVSVEVIRWGQSCFINWDLQMYHPETGTGAKARTTTLNEQLGQIRYVFSDKTGTLTQNVLAFKKCCIGGHRYGDCRDAAGQPQSQPEQVDFSWNEHADGKFLFYDHCLLERLRSGQLPELQHFFLLLAVCHTVMVDTCDGERHLSYQAASPDEGALVTAARNFGYVFLARSQSSITVSQLGLRSTYQVLAMLDFTSDRKRMSVILRGADGSIRLYCKGADTVIYERLHPCNPQREATQEALDVFASETLRTLCLCYRDISQGEFEAWHRRFLDASLATCQREQALDRVYEEIEKDLIVSAA</sequence>
<evidence type="ECO:0000256" key="10">
    <source>
        <dbReference type="ARBA" id="ARBA00022741"/>
    </source>
</evidence>
<evidence type="ECO:0000256" key="1">
    <source>
        <dbReference type="ARBA" id="ARBA00001946"/>
    </source>
</evidence>
<dbReference type="InterPro" id="IPR032631">
    <property type="entry name" value="P-type_ATPase_N"/>
</dbReference>
<evidence type="ECO:0000256" key="18">
    <source>
        <dbReference type="ARBA" id="ARBA00034036"/>
    </source>
</evidence>
<evidence type="ECO:0000256" key="2">
    <source>
        <dbReference type="ARBA" id="ARBA00004221"/>
    </source>
</evidence>
<dbReference type="InterPro" id="IPR059000">
    <property type="entry name" value="ATPase_P-type_domA"/>
</dbReference>
<dbReference type="FunFam" id="3.40.1110.10:FF:000012">
    <property type="entry name" value="Phospholipid-transporting ATPase"/>
    <property type="match status" value="1"/>
</dbReference>
<keyword evidence="30" id="KW-1185">Reference proteome</keyword>
<evidence type="ECO:0000256" key="17">
    <source>
        <dbReference type="ARBA" id="ARBA00023273"/>
    </source>
</evidence>
<dbReference type="Gene3D" id="3.40.1110.10">
    <property type="entry name" value="Calcium-transporting ATPase, cytoplasmic domain N"/>
    <property type="match status" value="1"/>
</dbReference>
<dbReference type="NCBIfam" id="TIGR01652">
    <property type="entry name" value="ATPase-Plipid"/>
    <property type="match status" value="1"/>
</dbReference>